<dbReference type="InterPro" id="IPR002563">
    <property type="entry name" value="Flavin_Rdtase-like_dom"/>
</dbReference>
<dbReference type="PANTHER" id="PTHR30466:SF11">
    <property type="entry name" value="FLAVIN-DEPENDENT MONOOXYGENASE, REDUCTASE SUBUNIT HSAB"/>
    <property type="match status" value="1"/>
</dbReference>
<keyword evidence="2" id="KW-0560">Oxidoreductase</keyword>
<evidence type="ECO:0000256" key="1">
    <source>
        <dbReference type="ARBA" id="ARBA00008898"/>
    </source>
</evidence>
<dbReference type="Pfam" id="PF01613">
    <property type="entry name" value="Flavin_Reduct"/>
    <property type="match status" value="1"/>
</dbReference>
<name>A0ABS4XX29_9ACTN</name>
<evidence type="ECO:0000256" key="2">
    <source>
        <dbReference type="ARBA" id="ARBA00023002"/>
    </source>
</evidence>
<evidence type="ECO:0000313" key="4">
    <source>
        <dbReference type="EMBL" id="MBP2401059.1"/>
    </source>
</evidence>
<gene>
    <name evidence="4" type="ORF">JO379_000528</name>
</gene>
<dbReference type="Proteomes" id="UP001519291">
    <property type="component" value="Unassembled WGS sequence"/>
</dbReference>
<comment type="caution">
    <text evidence="4">The sequence shown here is derived from an EMBL/GenBank/DDBJ whole genome shotgun (WGS) entry which is preliminary data.</text>
</comment>
<dbReference type="SMART" id="SM00903">
    <property type="entry name" value="Flavin_Reduct"/>
    <property type="match status" value="1"/>
</dbReference>
<dbReference type="Gene3D" id="2.30.110.10">
    <property type="entry name" value="Electron Transport, Fmn-binding Protein, Chain A"/>
    <property type="match status" value="1"/>
</dbReference>
<evidence type="ECO:0000259" key="3">
    <source>
        <dbReference type="SMART" id="SM00903"/>
    </source>
</evidence>
<reference evidence="4 5" key="1">
    <citation type="submission" date="2021-03" db="EMBL/GenBank/DDBJ databases">
        <title>Sequencing the genomes of 1000 actinobacteria strains.</title>
        <authorList>
            <person name="Klenk H.-P."/>
        </authorList>
    </citation>
    <scope>NUCLEOTIDE SEQUENCE [LARGE SCALE GENOMIC DNA]</scope>
    <source>
        <strain evidence="4 5">DSM 41480</strain>
    </source>
</reference>
<dbReference type="GeneID" id="91567408"/>
<accession>A0ABS4XX29</accession>
<dbReference type="InterPro" id="IPR012349">
    <property type="entry name" value="Split_barrel_FMN-bd"/>
</dbReference>
<sequence length="177" mass="18119">MSPLAGTAAPVTPDAFRAVMGAHPGGVSVVTTADESGQPYGFACTAVCSVSLDPPLLLVCASNTGSTLPVLAARGAFVVNFLHGPGQRAAEAFASRTAGRFSRVPWEPAPATGLPALHEDSHALAECRVERLVPAGDHTVVIGEVLRTEVAEDAAASGGSATAPLLYGMRRYVTWPV</sequence>
<dbReference type="PANTHER" id="PTHR30466">
    <property type="entry name" value="FLAVIN REDUCTASE"/>
    <property type="match status" value="1"/>
</dbReference>
<dbReference type="InterPro" id="IPR050268">
    <property type="entry name" value="NADH-dep_flavin_reductase"/>
</dbReference>
<dbReference type="SUPFAM" id="SSF50475">
    <property type="entry name" value="FMN-binding split barrel"/>
    <property type="match status" value="1"/>
</dbReference>
<evidence type="ECO:0000313" key="5">
    <source>
        <dbReference type="Proteomes" id="UP001519291"/>
    </source>
</evidence>
<feature type="domain" description="Flavin reductase like" evidence="3">
    <location>
        <begin position="20"/>
        <end position="174"/>
    </location>
</feature>
<dbReference type="RefSeq" id="WP_209513582.1">
    <property type="nucleotide sequence ID" value="NZ_JAGIOH010000001.1"/>
</dbReference>
<dbReference type="EMBL" id="JAGIOH010000001">
    <property type="protein sequence ID" value="MBP2401059.1"/>
    <property type="molecule type" value="Genomic_DNA"/>
</dbReference>
<comment type="similarity">
    <text evidence="1">Belongs to the non-flavoprotein flavin reductase family.</text>
</comment>
<keyword evidence="5" id="KW-1185">Reference proteome</keyword>
<organism evidence="4 5">
    <name type="scientific">Streptomyces syringium</name>
    <dbReference type="NCBI Taxonomy" id="76729"/>
    <lineage>
        <taxon>Bacteria</taxon>
        <taxon>Bacillati</taxon>
        <taxon>Actinomycetota</taxon>
        <taxon>Actinomycetes</taxon>
        <taxon>Kitasatosporales</taxon>
        <taxon>Streptomycetaceae</taxon>
        <taxon>Streptomyces</taxon>
    </lineage>
</organism>
<proteinExistence type="inferred from homology"/>
<protein>
    <submittedName>
        <fullName evidence="4">Flavin reductase (DIM6/NTAB) family NADH-FMN oxidoreductase RutF</fullName>
    </submittedName>
</protein>